<dbReference type="Pfam" id="PF07076">
    <property type="entry name" value="DUF1344"/>
    <property type="match status" value="1"/>
</dbReference>
<name>A0A7W9YZB8_9HYPH</name>
<organism evidence="2 3">
    <name type="scientific">Pseudorhizobium flavum</name>
    <dbReference type="NCBI Taxonomy" id="1335061"/>
    <lineage>
        <taxon>Bacteria</taxon>
        <taxon>Pseudomonadati</taxon>
        <taxon>Pseudomonadota</taxon>
        <taxon>Alphaproteobacteria</taxon>
        <taxon>Hyphomicrobiales</taxon>
        <taxon>Rhizobiaceae</taxon>
        <taxon>Rhizobium/Agrobacterium group</taxon>
        <taxon>Pseudorhizobium</taxon>
    </lineage>
</organism>
<evidence type="ECO:0000256" key="1">
    <source>
        <dbReference type="SAM" id="Phobius"/>
    </source>
</evidence>
<keyword evidence="1" id="KW-0472">Membrane</keyword>
<evidence type="ECO:0000313" key="2">
    <source>
        <dbReference type="EMBL" id="MBB6181182.1"/>
    </source>
</evidence>
<accession>A0A7W9YZB8</accession>
<dbReference type="EMBL" id="JACHEJ010000008">
    <property type="protein sequence ID" value="MBB6181182.1"/>
    <property type="molecule type" value="Genomic_DNA"/>
</dbReference>
<keyword evidence="1" id="KW-1133">Transmembrane helix</keyword>
<evidence type="ECO:0008006" key="4">
    <source>
        <dbReference type="Google" id="ProtNLM"/>
    </source>
</evidence>
<protein>
    <recommendedName>
        <fullName evidence="4">DUF1344 domain-containing protein</fullName>
    </recommendedName>
</protein>
<dbReference type="Proteomes" id="UP000535501">
    <property type="component" value="Unassembled WGS sequence"/>
</dbReference>
<reference evidence="2 3" key="1">
    <citation type="submission" date="2020-08" db="EMBL/GenBank/DDBJ databases">
        <title>Genomic Encyclopedia of Type Strains, Phase IV (KMG-IV): sequencing the most valuable type-strain genomes for metagenomic binning, comparative biology and taxonomic classification.</title>
        <authorList>
            <person name="Goeker M."/>
        </authorList>
    </citation>
    <scope>NUCLEOTIDE SEQUENCE [LARGE SCALE GENOMIC DNA]</scope>
    <source>
        <strain evidence="2 3">DSM 102134</strain>
    </source>
</reference>
<comment type="caution">
    <text evidence="2">The sequence shown here is derived from an EMBL/GenBank/DDBJ whole genome shotgun (WGS) entry which is preliminary data.</text>
</comment>
<keyword evidence="3" id="KW-1185">Reference proteome</keyword>
<evidence type="ECO:0000313" key="3">
    <source>
        <dbReference type="Proteomes" id="UP000535501"/>
    </source>
</evidence>
<proteinExistence type="predicted"/>
<gene>
    <name evidence="2" type="ORF">HNQ75_003167</name>
</gene>
<dbReference type="AlphaFoldDB" id="A0A7W9YZB8"/>
<sequence length="114" mass="12559">MTAGEFRHNPETILRLYQACLICLKVLTMRFLIAALLGTASLLSPLSGFAQSSDVEATIQSVDLNDLTLTLDDGKTYKVPEEFNFEGLESGVKVLVFYTEVDGSRVVDDLEIVQ</sequence>
<dbReference type="InterPro" id="IPR009780">
    <property type="entry name" value="DUF1344"/>
</dbReference>
<keyword evidence="1" id="KW-0812">Transmembrane</keyword>
<feature type="transmembrane region" description="Helical" evidence="1">
    <location>
        <begin position="16"/>
        <end position="37"/>
    </location>
</feature>